<dbReference type="InterPro" id="IPR001754">
    <property type="entry name" value="OMPdeCOase_dom"/>
</dbReference>
<dbReference type="RefSeq" id="WP_145070666.1">
    <property type="nucleotide sequence ID" value="NZ_CP036287.1"/>
</dbReference>
<evidence type="ECO:0000256" key="4">
    <source>
        <dbReference type="ARBA" id="ARBA00022975"/>
    </source>
</evidence>
<name>A0A518BT22_9BACT</name>
<dbReference type="SMART" id="SM00934">
    <property type="entry name" value="OMPdecase"/>
    <property type="match status" value="1"/>
</dbReference>
<dbReference type="GO" id="GO:0004590">
    <property type="term" value="F:orotidine-5'-phosphate decarboxylase activity"/>
    <property type="evidence" value="ECO:0007669"/>
    <property type="project" value="UniProtKB-UniRule"/>
</dbReference>
<evidence type="ECO:0000256" key="2">
    <source>
        <dbReference type="ARBA" id="ARBA00008847"/>
    </source>
</evidence>
<dbReference type="Proteomes" id="UP000316921">
    <property type="component" value="Chromosome"/>
</dbReference>
<gene>
    <name evidence="7" type="primary">pyrF</name>
    <name evidence="9" type="ORF">Pla133_52460</name>
</gene>
<dbReference type="InterPro" id="IPR011995">
    <property type="entry name" value="OMPdecase_type-2"/>
</dbReference>
<keyword evidence="5 7" id="KW-0456">Lyase</keyword>
<evidence type="ECO:0000256" key="6">
    <source>
        <dbReference type="ARBA" id="ARBA00049157"/>
    </source>
</evidence>
<dbReference type="PROSITE" id="PS00156">
    <property type="entry name" value="OMPDECASE"/>
    <property type="match status" value="1"/>
</dbReference>
<keyword evidence="4 7" id="KW-0665">Pyrimidine biosynthesis</keyword>
<reference evidence="9 10" key="1">
    <citation type="submission" date="2019-02" db="EMBL/GenBank/DDBJ databases">
        <title>Deep-cultivation of Planctomycetes and their phenomic and genomic characterization uncovers novel biology.</title>
        <authorList>
            <person name="Wiegand S."/>
            <person name="Jogler M."/>
            <person name="Boedeker C."/>
            <person name="Pinto D."/>
            <person name="Vollmers J."/>
            <person name="Rivas-Marin E."/>
            <person name="Kohn T."/>
            <person name="Peeters S.H."/>
            <person name="Heuer A."/>
            <person name="Rast P."/>
            <person name="Oberbeckmann S."/>
            <person name="Bunk B."/>
            <person name="Jeske O."/>
            <person name="Meyerdierks A."/>
            <person name="Storesund J.E."/>
            <person name="Kallscheuer N."/>
            <person name="Luecker S."/>
            <person name="Lage O.M."/>
            <person name="Pohl T."/>
            <person name="Merkel B.J."/>
            <person name="Hornburger P."/>
            <person name="Mueller R.-W."/>
            <person name="Bruemmer F."/>
            <person name="Labrenz M."/>
            <person name="Spormann A.M."/>
            <person name="Op den Camp H."/>
            <person name="Overmann J."/>
            <person name="Amann R."/>
            <person name="Jetten M.S.M."/>
            <person name="Mascher T."/>
            <person name="Medema M.H."/>
            <person name="Devos D.P."/>
            <person name="Kaster A.-K."/>
            <person name="Ovreas L."/>
            <person name="Rohde M."/>
            <person name="Galperin M.Y."/>
            <person name="Jogler C."/>
        </authorList>
    </citation>
    <scope>NUCLEOTIDE SEQUENCE [LARGE SCALE GENOMIC DNA]</scope>
    <source>
        <strain evidence="9 10">Pla133</strain>
    </source>
</reference>
<dbReference type="AlphaFoldDB" id="A0A518BT22"/>
<dbReference type="PANTHER" id="PTHR43375">
    <property type="entry name" value="OROTIDINE 5'-PHOSPHATE DECARBOXYLASE"/>
    <property type="match status" value="1"/>
</dbReference>
<dbReference type="GO" id="GO:0006207">
    <property type="term" value="P:'de novo' pyrimidine nucleobase biosynthetic process"/>
    <property type="evidence" value="ECO:0007669"/>
    <property type="project" value="InterPro"/>
</dbReference>
<dbReference type="NCBIfam" id="TIGR02127">
    <property type="entry name" value="pyrF_sub2"/>
    <property type="match status" value="1"/>
</dbReference>
<comment type="catalytic activity">
    <reaction evidence="6 7">
        <text>orotidine 5'-phosphate + H(+) = UMP + CO2</text>
        <dbReference type="Rhea" id="RHEA:11596"/>
        <dbReference type="ChEBI" id="CHEBI:15378"/>
        <dbReference type="ChEBI" id="CHEBI:16526"/>
        <dbReference type="ChEBI" id="CHEBI:57538"/>
        <dbReference type="ChEBI" id="CHEBI:57865"/>
        <dbReference type="EC" id="4.1.1.23"/>
    </reaction>
</comment>
<evidence type="ECO:0000313" key="10">
    <source>
        <dbReference type="Proteomes" id="UP000316921"/>
    </source>
</evidence>
<protein>
    <recommendedName>
        <fullName evidence="7">Orotidine 5'-phosphate decarboxylase</fullName>
        <ecNumber evidence="7">4.1.1.23</ecNumber>
    </recommendedName>
    <alternativeName>
        <fullName evidence="7">OMP decarboxylase</fullName>
        <shortName evidence="7">OMPDCase</shortName>
        <shortName evidence="7">OMPdecase</shortName>
    </alternativeName>
</protein>
<sequence length="298" mass="30711">MNFSDRLAGAVERTGNPVLLGIDPHLDLLPEEFAVARDRSARRVDRAKAVARFCLELVELAKGRVPAVKPQAAFFEELGADGVAAFEEVVDAARDASLLVVGDVKRGDIASTAAAYARAHLAENGGGRCDAITVSPYLGADSLEPFIEAADANEGGLFVLVRTSNPGGTAWQTAGDVPIAGLVADQLTAWGAERLGECGLSNLGAVVGATQAAELAQWRERLPHAWMLLPGYGAQGAGAADVVGAFRSDGLGALVASSRGIAFAYAKDPAGAADWRGAADRALDAMIADLRSAVPHAG</sequence>
<evidence type="ECO:0000256" key="3">
    <source>
        <dbReference type="ARBA" id="ARBA00022793"/>
    </source>
</evidence>
<evidence type="ECO:0000256" key="1">
    <source>
        <dbReference type="ARBA" id="ARBA00004861"/>
    </source>
</evidence>
<accession>A0A518BT22</accession>
<evidence type="ECO:0000313" key="9">
    <source>
        <dbReference type="EMBL" id="QDU70123.1"/>
    </source>
</evidence>
<dbReference type="UniPathway" id="UPA00070">
    <property type="reaction ID" value="UER00120"/>
</dbReference>
<dbReference type="Gene3D" id="3.20.20.70">
    <property type="entry name" value="Aldolase class I"/>
    <property type="match status" value="1"/>
</dbReference>
<feature type="active site" description="Proton donor" evidence="7">
    <location>
        <position position="105"/>
    </location>
</feature>
<dbReference type="GO" id="GO:0044205">
    <property type="term" value="P:'de novo' UMP biosynthetic process"/>
    <property type="evidence" value="ECO:0007669"/>
    <property type="project" value="UniProtKB-UniRule"/>
</dbReference>
<dbReference type="SUPFAM" id="SSF51366">
    <property type="entry name" value="Ribulose-phoshate binding barrel"/>
    <property type="match status" value="1"/>
</dbReference>
<dbReference type="EMBL" id="CP036287">
    <property type="protein sequence ID" value="QDU70123.1"/>
    <property type="molecule type" value="Genomic_DNA"/>
</dbReference>
<organism evidence="9 10">
    <name type="scientific">Engelhardtia mirabilis</name>
    <dbReference type="NCBI Taxonomy" id="2528011"/>
    <lineage>
        <taxon>Bacteria</taxon>
        <taxon>Pseudomonadati</taxon>
        <taxon>Planctomycetota</taxon>
        <taxon>Planctomycetia</taxon>
        <taxon>Planctomycetia incertae sedis</taxon>
        <taxon>Engelhardtia</taxon>
    </lineage>
</organism>
<dbReference type="Pfam" id="PF00215">
    <property type="entry name" value="OMPdecase"/>
    <property type="match status" value="1"/>
</dbReference>
<feature type="domain" description="Orotidine 5'-phosphate decarboxylase" evidence="8">
    <location>
        <begin position="17"/>
        <end position="276"/>
    </location>
</feature>
<keyword evidence="3 7" id="KW-0210">Decarboxylase</keyword>
<dbReference type="EC" id="4.1.1.23" evidence="7"/>
<evidence type="ECO:0000256" key="5">
    <source>
        <dbReference type="ARBA" id="ARBA00023239"/>
    </source>
</evidence>
<comment type="similarity">
    <text evidence="2 7">Belongs to the OMP decarboxylase family. Type 2 subfamily.</text>
</comment>
<dbReference type="InterPro" id="IPR013785">
    <property type="entry name" value="Aldolase_TIM"/>
</dbReference>
<dbReference type="InterPro" id="IPR011060">
    <property type="entry name" value="RibuloseP-bd_barrel"/>
</dbReference>
<keyword evidence="10" id="KW-1185">Reference proteome</keyword>
<comment type="pathway">
    <text evidence="1 7">Pyrimidine metabolism; UMP biosynthesis via de novo pathway; UMP from orotate: step 2/2.</text>
</comment>
<evidence type="ECO:0000256" key="7">
    <source>
        <dbReference type="HAMAP-Rule" id="MF_01215"/>
    </source>
</evidence>
<dbReference type="KEGG" id="pbap:Pla133_52460"/>
<dbReference type="InterPro" id="IPR018089">
    <property type="entry name" value="OMPdecase_AS"/>
</dbReference>
<dbReference type="HAMAP" id="MF_01215">
    <property type="entry name" value="OMPdecase_type2"/>
    <property type="match status" value="1"/>
</dbReference>
<dbReference type="PANTHER" id="PTHR43375:SF1">
    <property type="entry name" value="OROTIDINE 5'-PHOSPHATE DECARBOXYLASE"/>
    <property type="match status" value="1"/>
</dbReference>
<proteinExistence type="inferred from homology"/>
<evidence type="ECO:0000259" key="8">
    <source>
        <dbReference type="SMART" id="SM00934"/>
    </source>
</evidence>